<feature type="region of interest" description="Disordered" evidence="1">
    <location>
        <begin position="54"/>
        <end position="74"/>
    </location>
</feature>
<gene>
    <name evidence="2" type="ORF">SA87_00220</name>
</gene>
<proteinExistence type="predicted"/>
<organism evidence="2 3">
    <name type="scientific">Hydrogenibacillus schlegelii</name>
    <name type="common">Bacillus schlegelii</name>
    <dbReference type="NCBI Taxonomy" id="1484"/>
    <lineage>
        <taxon>Bacteria</taxon>
        <taxon>Bacillati</taxon>
        <taxon>Bacillota</taxon>
        <taxon>Bacilli</taxon>
        <taxon>Bacillales</taxon>
        <taxon>Bacillales Family X. Incertae Sedis</taxon>
        <taxon>Hydrogenibacillus</taxon>
    </lineage>
</organism>
<feature type="compositionally biased region" description="Basic and acidic residues" evidence="1">
    <location>
        <begin position="65"/>
        <end position="74"/>
    </location>
</feature>
<dbReference type="STRING" id="1484.SA87_00220"/>
<comment type="caution">
    <text evidence="2">The sequence shown here is derived from an EMBL/GenBank/DDBJ whole genome shotgun (WGS) entry which is preliminary data.</text>
</comment>
<accession>A0A132NB06</accession>
<feature type="region of interest" description="Disordered" evidence="1">
    <location>
        <begin position="1"/>
        <end position="30"/>
    </location>
</feature>
<sequence length="74" mass="7966">MTSSKSRTGPAISSKASTMKRSGARGSALPRLRDLVELLGNTEVEIALRKNVSASRPEGPGFFPPREKSGIIRR</sequence>
<dbReference type="EMBL" id="JXBB01000045">
    <property type="protein sequence ID" value="OAR03663.1"/>
    <property type="molecule type" value="Genomic_DNA"/>
</dbReference>
<dbReference type="AlphaFoldDB" id="A0A132NB06"/>
<evidence type="ECO:0000313" key="3">
    <source>
        <dbReference type="Proteomes" id="UP000243024"/>
    </source>
</evidence>
<reference evidence="2 3" key="1">
    <citation type="submission" date="2015-09" db="EMBL/GenBank/DDBJ databases">
        <title>Draft genome sequence of Hydrogenibacillus schlegelii DSM 2000.</title>
        <authorList>
            <person name="Hemp J."/>
        </authorList>
    </citation>
    <scope>NUCLEOTIDE SEQUENCE [LARGE SCALE GENOMIC DNA]</scope>
    <source>
        <strain evidence="2 3">MA 48</strain>
    </source>
</reference>
<dbReference type="Proteomes" id="UP000243024">
    <property type="component" value="Unassembled WGS sequence"/>
</dbReference>
<keyword evidence="3" id="KW-1185">Reference proteome</keyword>
<evidence type="ECO:0000256" key="1">
    <source>
        <dbReference type="SAM" id="MobiDB-lite"/>
    </source>
</evidence>
<protein>
    <submittedName>
        <fullName evidence="2">Uncharacterized protein</fullName>
    </submittedName>
</protein>
<name>A0A132NB06_HYDSH</name>
<evidence type="ECO:0000313" key="2">
    <source>
        <dbReference type="EMBL" id="OAR03663.1"/>
    </source>
</evidence>